<evidence type="ECO:0000313" key="5">
    <source>
        <dbReference type="Proteomes" id="UP001159042"/>
    </source>
</evidence>
<dbReference type="Proteomes" id="UP001159042">
    <property type="component" value="Unassembled WGS sequence"/>
</dbReference>
<proteinExistence type="predicted"/>
<dbReference type="InterPro" id="IPR000850">
    <property type="entry name" value="Adenylat/UMP-CMP_kin"/>
</dbReference>
<comment type="caution">
    <text evidence="4">The sequence shown here is derived from an EMBL/GenBank/DDBJ whole genome shotgun (WGS) entry which is preliminary data.</text>
</comment>
<keyword evidence="2" id="KW-0547">Nucleotide-binding</keyword>
<dbReference type="Gene3D" id="3.40.50.300">
    <property type="entry name" value="P-loop containing nucleotide triphosphate hydrolases"/>
    <property type="match status" value="1"/>
</dbReference>
<dbReference type="GO" id="GO:0005524">
    <property type="term" value="F:ATP binding"/>
    <property type="evidence" value="ECO:0007669"/>
    <property type="project" value="InterPro"/>
</dbReference>
<gene>
    <name evidence="4" type="ORF">NQ315_004833</name>
</gene>
<keyword evidence="5" id="KW-1185">Reference proteome</keyword>
<dbReference type="PANTHER" id="PTHR23359">
    <property type="entry name" value="NUCLEOTIDE KINASE"/>
    <property type="match status" value="1"/>
</dbReference>
<name>A0AAV8W2F0_9CUCU</name>
<dbReference type="GO" id="GO:0019205">
    <property type="term" value="F:nucleobase-containing compound kinase activity"/>
    <property type="evidence" value="ECO:0007669"/>
    <property type="project" value="InterPro"/>
</dbReference>
<dbReference type="AlphaFoldDB" id="A0AAV8W2F0"/>
<accession>A0AAV8W2F0</accession>
<dbReference type="SUPFAM" id="SSF52540">
    <property type="entry name" value="P-loop containing nucleoside triphosphate hydrolases"/>
    <property type="match status" value="1"/>
</dbReference>
<organism evidence="4 5">
    <name type="scientific">Exocentrus adspersus</name>
    <dbReference type="NCBI Taxonomy" id="1586481"/>
    <lineage>
        <taxon>Eukaryota</taxon>
        <taxon>Metazoa</taxon>
        <taxon>Ecdysozoa</taxon>
        <taxon>Arthropoda</taxon>
        <taxon>Hexapoda</taxon>
        <taxon>Insecta</taxon>
        <taxon>Pterygota</taxon>
        <taxon>Neoptera</taxon>
        <taxon>Endopterygota</taxon>
        <taxon>Coleoptera</taxon>
        <taxon>Polyphaga</taxon>
        <taxon>Cucujiformia</taxon>
        <taxon>Chrysomeloidea</taxon>
        <taxon>Cerambycidae</taxon>
        <taxon>Lamiinae</taxon>
        <taxon>Acanthocinini</taxon>
        <taxon>Exocentrus</taxon>
    </lineage>
</organism>
<evidence type="ECO:0000256" key="2">
    <source>
        <dbReference type="ARBA" id="ARBA00022741"/>
    </source>
</evidence>
<dbReference type="EMBL" id="JANEYG010000013">
    <property type="protein sequence ID" value="KAJ8920694.1"/>
    <property type="molecule type" value="Genomic_DNA"/>
</dbReference>
<evidence type="ECO:0000313" key="4">
    <source>
        <dbReference type="EMBL" id="KAJ8920694.1"/>
    </source>
</evidence>
<dbReference type="InterPro" id="IPR027417">
    <property type="entry name" value="P-loop_NTPase"/>
</dbReference>
<protein>
    <recommendedName>
        <fullName evidence="6">Adenylate kinase</fullName>
    </recommendedName>
</protein>
<keyword evidence="3" id="KW-0418">Kinase</keyword>
<evidence type="ECO:0000256" key="1">
    <source>
        <dbReference type="ARBA" id="ARBA00022679"/>
    </source>
</evidence>
<keyword evidence="1" id="KW-0808">Transferase</keyword>
<dbReference type="Pfam" id="PF00406">
    <property type="entry name" value="ADK"/>
    <property type="match status" value="1"/>
</dbReference>
<sequence>MGIAFSCIAKDINVDRPEIDMTVLKNKNLPIVWISGQQNTGKKTHGDLIKEKFNYDHISTTELLRQESTKDTERAEAVREALKMKKKISDDIVIDLLKEALSTSKNETGFVISNFPKNAKQAEMFINEIGNVSFILHLYSDTVSLINRAQEKSEETLNEDILKRDIIFASRDIRLSLLKYSEIVENVSTNDPPERVFGNIERVFTDRLNVYPPMAEETDYIRQQDNAQEEI</sequence>
<reference evidence="4 5" key="1">
    <citation type="journal article" date="2023" name="Insect Mol. Biol.">
        <title>Genome sequencing provides insights into the evolution of gene families encoding plant cell wall-degrading enzymes in longhorned beetles.</title>
        <authorList>
            <person name="Shin N.R."/>
            <person name="Okamura Y."/>
            <person name="Kirsch R."/>
            <person name="Pauchet Y."/>
        </authorList>
    </citation>
    <scope>NUCLEOTIDE SEQUENCE [LARGE SCALE GENOMIC DNA]</scope>
    <source>
        <strain evidence="4">EAD_L_NR</strain>
    </source>
</reference>
<dbReference type="GO" id="GO:0006139">
    <property type="term" value="P:nucleobase-containing compound metabolic process"/>
    <property type="evidence" value="ECO:0007669"/>
    <property type="project" value="InterPro"/>
</dbReference>
<evidence type="ECO:0000256" key="3">
    <source>
        <dbReference type="ARBA" id="ARBA00022777"/>
    </source>
</evidence>
<evidence type="ECO:0008006" key="6">
    <source>
        <dbReference type="Google" id="ProtNLM"/>
    </source>
</evidence>